<dbReference type="CDD" id="cd12871">
    <property type="entry name" value="Bacuni_01323_like"/>
    <property type="match status" value="1"/>
</dbReference>
<dbReference type="PROSITE" id="PS51257">
    <property type="entry name" value="PROKAR_LIPOPROTEIN"/>
    <property type="match status" value="1"/>
</dbReference>
<comment type="caution">
    <text evidence="1">The sequence shown here is derived from an EMBL/GenBank/DDBJ whole genome shotgun (WGS) entry which is preliminary data.</text>
</comment>
<evidence type="ECO:0000313" key="2">
    <source>
        <dbReference type="Proteomes" id="UP001336835"/>
    </source>
</evidence>
<dbReference type="RefSeq" id="WP_330108047.1">
    <property type="nucleotide sequence ID" value="NZ_JAZDQT010000002.1"/>
</dbReference>
<reference evidence="1 2" key="1">
    <citation type="submission" date="2024-01" db="EMBL/GenBank/DDBJ databases">
        <title>Pedobacter sp. nov., isolated from fresh soil.</title>
        <authorList>
            <person name="Le N.T.T."/>
        </authorList>
    </citation>
    <scope>NUCLEOTIDE SEQUENCE [LARGE SCALE GENOMIC DNA]</scope>
    <source>
        <strain evidence="1 2">KR3-3</strain>
    </source>
</reference>
<keyword evidence="2" id="KW-1185">Reference proteome</keyword>
<protein>
    <recommendedName>
        <fullName evidence="3">DUF4595 domain-containing protein</fullName>
    </recommendedName>
</protein>
<proteinExistence type="predicted"/>
<evidence type="ECO:0008006" key="3">
    <source>
        <dbReference type="Google" id="ProtNLM"/>
    </source>
</evidence>
<dbReference type="Gene3D" id="2.40.160.190">
    <property type="match status" value="1"/>
</dbReference>
<accession>A0ABU7I8B1</accession>
<gene>
    <name evidence="1" type="ORF">VRU48_11380</name>
</gene>
<dbReference type="Proteomes" id="UP001336835">
    <property type="component" value="Unassembled WGS sequence"/>
</dbReference>
<sequence>MKRISYFLAFIVLLSSCSKDKEPITKEAQCKVSSMDDLVYSYNDKGELVKLENGLYKKELAYTGNKIDIVYTAKVAPTVTRPYGTVTLDDKGRLGRFVNDQQIFDAKYDASGYLTEVKLSDIITGNAVQTSTLSYQDGNLVKIVSISANGTITQKNIAYSATLNQATNGWYADFPLAEVFQLRCPELIGLCGKRSRNLLREINTSFSNDASLNEKDVWSFVWNNNGNITSASFQFSSKSMNTSDTFRFGYQCN</sequence>
<dbReference type="EMBL" id="JAZDQT010000002">
    <property type="protein sequence ID" value="MEE1945710.1"/>
    <property type="molecule type" value="Genomic_DNA"/>
</dbReference>
<name>A0ABU7I8B1_9SPHI</name>
<organism evidence="1 2">
    <name type="scientific">Pedobacter albus</name>
    <dbReference type="NCBI Taxonomy" id="3113905"/>
    <lineage>
        <taxon>Bacteria</taxon>
        <taxon>Pseudomonadati</taxon>
        <taxon>Bacteroidota</taxon>
        <taxon>Sphingobacteriia</taxon>
        <taxon>Sphingobacteriales</taxon>
        <taxon>Sphingobacteriaceae</taxon>
        <taxon>Pedobacter</taxon>
    </lineage>
</organism>
<evidence type="ECO:0000313" key="1">
    <source>
        <dbReference type="EMBL" id="MEE1945710.1"/>
    </source>
</evidence>